<protein>
    <submittedName>
        <fullName evidence="4">Gfo/Idh/MocA family oxidoreductase</fullName>
    </submittedName>
</protein>
<evidence type="ECO:0000313" key="5">
    <source>
        <dbReference type="Proteomes" id="UP000284416"/>
    </source>
</evidence>
<keyword evidence="5" id="KW-1185">Reference proteome</keyword>
<evidence type="ECO:0000259" key="2">
    <source>
        <dbReference type="Pfam" id="PF01408"/>
    </source>
</evidence>
<dbReference type="InterPro" id="IPR004104">
    <property type="entry name" value="Gfo/Idh/MocA-like_OxRdtase_C"/>
</dbReference>
<feature type="domain" description="Gfo/Idh/MocA-like oxidoreductase C-terminal" evidence="3">
    <location>
        <begin position="137"/>
        <end position="344"/>
    </location>
</feature>
<dbReference type="EMBL" id="QWEG01000002">
    <property type="protein sequence ID" value="RHW42636.1"/>
    <property type="molecule type" value="Genomic_DNA"/>
</dbReference>
<dbReference type="SUPFAM" id="SSF51735">
    <property type="entry name" value="NAD(P)-binding Rossmann-fold domains"/>
    <property type="match status" value="1"/>
</dbReference>
<dbReference type="InterPro" id="IPR052515">
    <property type="entry name" value="Gfo/Idh/MocA_Oxidoreductase"/>
</dbReference>
<evidence type="ECO:0000259" key="3">
    <source>
        <dbReference type="Pfam" id="PF02894"/>
    </source>
</evidence>
<dbReference type="GO" id="GO:0000166">
    <property type="term" value="F:nucleotide binding"/>
    <property type="evidence" value="ECO:0007669"/>
    <property type="project" value="InterPro"/>
</dbReference>
<dbReference type="SUPFAM" id="SSF55347">
    <property type="entry name" value="Glyceraldehyde-3-phosphate dehydrogenase-like, C-terminal domain"/>
    <property type="match status" value="1"/>
</dbReference>
<sequence length="346" mass="38466">MRKLKVAIIGPGQIAEKVHAAYYATRNDVELVAAVHHNNIDKAREFAKRNGIPRYYTNADEMYEIEKPDIVSVCTPNKLHYGNVMQALKAGCHVLCEKPPALTSEEAKEMLEYSRSKNLILAYNFHNRFADDVGMIKEQVQQGALGEIYAVKVKALRRSGVPGWGSFTNKDLQGGGPLIDLGSHMLDAAFYVMGFPKVKKVTAKMFRKIGNKKSEGTLGKWDPSKYEVEDSFFGFIELEEGGLIQVESSFALNIKETSIMNVEFLGDEAGASLFPAQIYTDRKGELTYLLNRGTADPNRHQKSIKAFVDRCLGKPVMIADAEQGYKIQELIGALYESAEKGDSVLL</sequence>
<dbReference type="OrthoDB" id="9815825at2"/>
<feature type="domain" description="Gfo/Idh/MocA-like oxidoreductase N-terminal" evidence="2">
    <location>
        <begin position="4"/>
        <end position="125"/>
    </location>
</feature>
<dbReference type="Pfam" id="PF02894">
    <property type="entry name" value="GFO_IDH_MocA_C"/>
    <property type="match status" value="1"/>
</dbReference>
<comment type="similarity">
    <text evidence="1">Belongs to the Gfo/Idh/MocA family.</text>
</comment>
<evidence type="ECO:0000313" key="4">
    <source>
        <dbReference type="EMBL" id="RHW42636.1"/>
    </source>
</evidence>
<dbReference type="InterPro" id="IPR036291">
    <property type="entry name" value="NAD(P)-bd_dom_sf"/>
</dbReference>
<dbReference type="Proteomes" id="UP000284416">
    <property type="component" value="Unassembled WGS sequence"/>
</dbReference>
<dbReference type="RefSeq" id="WP_118919332.1">
    <property type="nucleotide sequence ID" value="NZ_QWEG01000002.1"/>
</dbReference>
<dbReference type="PANTHER" id="PTHR43249">
    <property type="entry name" value="UDP-N-ACETYL-2-AMINO-2-DEOXY-D-GLUCURONATE OXIDASE"/>
    <property type="match status" value="1"/>
</dbReference>
<evidence type="ECO:0000256" key="1">
    <source>
        <dbReference type="ARBA" id="ARBA00010928"/>
    </source>
</evidence>
<proteinExistence type="inferred from homology"/>
<dbReference type="Gene3D" id="3.40.50.720">
    <property type="entry name" value="NAD(P)-binding Rossmann-like Domain"/>
    <property type="match status" value="1"/>
</dbReference>
<comment type="caution">
    <text evidence="4">The sequence shown here is derived from an EMBL/GenBank/DDBJ whole genome shotgun (WGS) entry which is preliminary data.</text>
</comment>
<dbReference type="PANTHER" id="PTHR43249:SF1">
    <property type="entry name" value="D-GLUCOSIDE 3-DEHYDROGENASE"/>
    <property type="match status" value="1"/>
</dbReference>
<organism evidence="4 5">
    <name type="scientific">Neobacillus notoginsengisoli</name>
    <dbReference type="NCBI Taxonomy" id="1578198"/>
    <lineage>
        <taxon>Bacteria</taxon>
        <taxon>Bacillati</taxon>
        <taxon>Bacillota</taxon>
        <taxon>Bacilli</taxon>
        <taxon>Bacillales</taxon>
        <taxon>Bacillaceae</taxon>
        <taxon>Neobacillus</taxon>
    </lineage>
</organism>
<gene>
    <name evidence="4" type="ORF">D1B31_03330</name>
</gene>
<dbReference type="AlphaFoldDB" id="A0A417YY19"/>
<dbReference type="InterPro" id="IPR000683">
    <property type="entry name" value="Gfo/Idh/MocA-like_OxRdtase_N"/>
</dbReference>
<dbReference type="Pfam" id="PF01408">
    <property type="entry name" value="GFO_IDH_MocA"/>
    <property type="match status" value="1"/>
</dbReference>
<reference evidence="4 5" key="1">
    <citation type="journal article" date="2017" name="Int. J. Syst. Evol. Microbiol.">
        <title>Bacillus notoginsengisoli sp. nov., a novel bacterium isolated from the rhizosphere of Panax notoginseng.</title>
        <authorList>
            <person name="Zhang M.Y."/>
            <person name="Cheng J."/>
            <person name="Cai Y."/>
            <person name="Zhang T.Y."/>
            <person name="Wu Y.Y."/>
            <person name="Manikprabhu D."/>
            <person name="Li W.J."/>
            <person name="Zhang Y.X."/>
        </authorList>
    </citation>
    <scope>NUCLEOTIDE SEQUENCE [LARGE SCALE GENOMIC DNA]</scope>
    <source>
        <strain evidence="4 5">JCM 30743</strain>
    </source>
</reference>
<dbReference type="Gene3D" id="3.30.360.10">
    <property type="entry name" value="Dihydrodipicolinate Reductase, domain 2"/>
    <property type="match status" value="1"/>
</dbReference>
<accession>A0A417YY19</accession>
<name>A0A417YY19_9BACI</name>